<evidence type="ECO:0000256" key="7">
    <source>
        <dbReference type="SAM" id="MobiDB-lite"/>
    </source>
</evidence>
<dbReference type="InterPro" id="IPR032018">
    <property type="entry name" value="LppA/LppB/LprP"/>
</dbReference>
<organism evidence="8 9">
    <name type="scientific">Saccharopolyspora cebuensis</name>
    <dbReference type="NCBI Taxonomy" id="418759"/>
    <lineage>
        <taxon>Bacteria</taxon>
        <taxon>Bacillati</taxon>
        <taxon>Actinomycetota</taxon>
        <taxon>Actinomycetes</taxon>
        <taxon>Pseudonocardiales</taxon>
        <taxon>Pseudonocardiaceae</taxon>
        <taxon>Saccharopolyspora</taxon>
    </lineage>
</organism>
<evidence type="ECO:0000256" key="6">
    <source>
        <dbReference type="ARBA" id="ARBA00023288"/>
    </source>
</evidence>
<keyword evidence="3" id="KW-0732">Signal</keyword>
<dbReference type="Gene3D" id="3.30.2030.20">
    <property type="match status" value="1"/>
</dbReference>
<reference evidence="8 9" key="1">
    <citation type="submission" date="2024-08" db="EMBL/GenBank/DDBJ databases">
        <title>Genome mining of Saccharopolyspora cebuensis PGLac3 from Nigerian medicinal plant.</title>
        <authorList>
            <person name="Ezeobiora C.E."/>
            <person name="Igbokwe N.H."/>
            <person name="Amin D.H."/>
            <person name="Mendie U.E."/>
        </authorList>
    </citation>
    <scope>NUCLEOTIDE SEQUENCE [LARGE SCALE GENOMIC DNA]</scope>
    <source>
        <strain evidence="8 9">PGLac3</strain>
    </source>
</reference>
<keyword evidence="9" id="KW-1185">Reference proteome</keyword>
<keyword evidence="2" id="KW-1003">Cell membrane</keyword>
<keyword evidence="5" id="KW-0564">Palmitate</keyword>
<gene>
    <name evidence="8" type="ORF">AB8O55_20500</name>
</gene>
<evidence type="ECO:0000256" key="2">
    <source>
        <dbReference type="ARBA" id="ARBA00022475"/>
    </source>
</evidence>
<dbReference type="Proteomes" id="UP001564626">
    <property type="component" value="Unassembled WGS sequence"/>
</dbReference>
<name>A0ABV4CPC9_9PSEU</name>
<proteinExistence type="predicted"/>
<dbReference type="EMBL" id="JBGEHV010000042">
    <property type="protein sequence ID" value="MEY8041797.1"/>
    <property type="molecule type" value="Genomic_DNA"/>
</dbReference>
<evidence type="ECO:0000313" key="8">
    <source>
        <dbReference type="EMBL" id="MEY8041797.1"/>
    </source>
</evidence>
<protein>
    <submittedName>
        <fullName evidence="8">LppA family lipoprotein</fullName>
    </submittedName>
</protein>
<evidence type="ECO:0000256" key="5">
    <source>
        <dbReference type="ARBA" id="ARBA00023139"/>
    </source>
</evidence>
<sequence length="151" mass="16577">MSRPSDGSTVEDPRAALRQRPTMSEITGRYERMQQEVRDRLAAELGLGDWGSEGAPVRSACVRHPEVADAEQRNLVRWSRPGIPDEQWPEAVRIAGTVAAEHGFSELEVITDRAGDHKVAIRDGFGGRLHFGTAARTVLAVRTGCHLVVEP</sequence>
<evidence type="ECO:0000256" key="4">
    <source>
        <dbReference type="ARBA" id="ARBA00023136"/>
    </source>
</evidence>
<evidence type="ECO:0000256" key="1">
    <source>
        <dbReference type="ARBA" id="ARBA00004193"/>
    </source>
</evidence>
<keyword evidence="6 8" id="KW-0449">Lipoprotein</keyword>
<dbReference type="Pfam" id="PF16708">
    <property type="entry name" value="LppA"/>
    <property type="match status" value="1"/>
</dbReference>
<keyword evidence="4" id="KW-0472">Membrane</keyword>
<accession>A0ABV4CPC9</accession>
<feature type="region of interest" description="Disordered" evidence="7">
    <location>
        <begin position="1"/>
        <end position="29"/>
    </location>
</feature>
<dbReference type="RefSeq" id="WP_345356305.1">
    <property type="nucleotide sequence ID" value="NZ_BAABII010000002.1"/>
</dbReference>
<evidence type="ECO:0000313" key="9">
    <source>
        <dbReference type="Proteomes" id="UP001564626"/>
    </source>
</evidence>
<comment type="caution">
    <text evidence="8">The sequence shown here is derived from an EMBL/GenBank/DDBJ whole genome shotgun (WGS) entry which is preliminary data.</text>
</comment>
<comment type="subcellular location">
    <subcellularLocation>
        <location evidence="1">Cell membrane</location>
        <topology evidence="1">Lipid-anchor</topology>
    </subcellularLocation>
</comment>
<evidence type="ECO:0000256" key="3">
    <source>
        <dbReference type="ARBA" id="ARBA00022729"/>
    </source>
</evidence>